<gene>
    <name evidence="2" type="ORF">POL72_00570</name>
</gene>
<evidence type="ECO:0000313" key="2">
    <source>
        <dbReference type="EMBL" id="MDC0676215.1"/>
    </source>
</evidence>
<protein>
    <recommendedName>
        <fullName evidence="4">Transposase</fullName>
    </recommendedName>
</protein>
<evidence type="ECO:0008006" key="4">
    <source>
        <dbReference type="Google" id="ProtNLM"/>
    </source>
</evidence>
<dbReference type="Proteomes" id="UP001217485">
    <property type="component" value="Unassembled WGS sequence"/>
</dbReference>
<evidence type="ECO:0000313" key="3">
    <source>
        <dbReference type="Proteomes" id="UP001217485"/>
    </source>
</evidence>
<comment type="caution">
    <text evidence="2">The sequence shown here is derived from an EMBL/GenBank/DDBJ whole genome shotgun (WGS) entry which is preliminary data.</text>
</comment>
<organism evidence="2 3">
    <name type="scientific">Sorangium atrum</name>
    <dbReference type="NCBI Taxonomy" id="2995308"/>
    <lineage>
        <taxon>Bacteria</taxon>
        <taxon>Pseudomonadati</taxon>
        <taxon>Myxococcota</taxon>
        <taxon>Polyangia</taxon>
        <taxon>Polyangiales</taxon>
        <taxon>Polyangiaceae</taxon>
        <taxon>Sorangium</taxon>
    </lineage>
</organism>
<proteinExistence type="predicted"/>
<name>A0ABT5BPZ0_9BACT</name>
<dbReference type="EMBL" id="JAQNDK010000001">
    <property type="protein sequence ID" value="MDC0676215.1"/>
    <property type="molecule type" value="Genomic_DNA"/>
</dbReference>
<feature type="region of interest" description="Disordered" evidence="1">
    <location>
        <begin position="29"/>
        <end position="63"/>
    </location>
</feature>
<accession>A0ABT5BPZ0</accession>
<dbReference type="RefSeq" id="WP_272092922.1">
    <property type="nucleotide sequence ID" value="NZ_JAQNDK010000001.1"/>
</dbReference>
<keyword evidence="3" id="KW-1185">Reference proteome</keyword>
<reference evidence="2 3" key="1">
    <citation type="submission" date="2023-01" db="EMBL/GenBank/DDBJ databases">
        <title>Minimal conservation of predation-associated metabolite biosynthetic gene clusters underscores biosynthetic potential of Myxococcota including descriptions for ten novel species: Archangium lansinium sp. nov., Myxococcus landrumus sp. nov., Nannocystis bai.</title>
        <authorList>
            <person name="Ahearne A."/>
            <person name="Stevens C."/>
            <person name="Dowd S."/>
        </authorList>
    </citation>
    <scope>NUCLEOTIDE SEQUENCE [LARGE SCALE GENOMIC DNA]</scope>
    <source>
        <strain evidence="2 3">WIWO2</strain>
    </source>
</reference>
<sequence>MQKRLALEGVQVTYSTLRRFAHRELGWRERPSGVSAREAPPASEALAQSAVSGRDEQEHPDEL</sequence>
<evidence type="ECO:0000256" key="1">
    <source>
        <dbReference type="SAM" id="MobiDB-lite"/>
    </source>
</evidence>
<feature type="compositionally biased region" description="Basic and acidic residues" evidence="1">
    <location>
        <begin position="53"/>
        <end position="63"/>
    </location>
</feature>